<protein>
    <recommendedName>
        <fullName evidence="2">DUF6799 domain-containing protein</fullName>
    </recommendedName>
</protein>
<evidence type="ECO:0000313" key="4">
    <source>
        <dbReference type="Proteomes" id="UP000605013"/>
    </source>
</evidence>
<reference evidence="3 4" key="1">
    <citation type="submission" date="2020-12" db="EMBL/GenBank/DDBJ databases">
        <title>Olleya sediminilitoris sp. nov., isolated from a tidal flat.</title>
        <authorList>
            <person name="Park S."/>
            <person name="Yoon J.-H."/>
        </authorList>
    </citation>
    <scope>NUCLEOTIDE SEQUENCE [LARGE SCALE GENOMIC DNA]</scope>
    <source>
        <strain evidence="3 4">YSTF-M6</strain>
    </source>
</reference>
<feature type="signal peptide" evidence="1">
    <location>
        <begin position="1"/>
        <end position="20"/>
    </location>
</feature>
<gene>
    <name evidence="3" type="ORF">JAO71_10645</name>
</gene>
<name>A0ABS1WMJ2_9FLAO</name>
<accession>A0ABS1WMJ2</accession>
<feature type="domain" description="DUF6799" evidence="2">
    <location>
        <begin position="30"/>
        <end position="88"/>
    </location>
</feature>
<evidence type="ECO:0000313" key="3">
    <source>
        <dbReference type="EMBL" id="MBL7560258.1"/>
    </source>
</evidence>
<keyword evidence="1" id="KW-0732">Signal</keyword>
<keyword evidence="4" id="KW-1185">Reference proteome</keyword>
<dbReference type="InterPro" id="IPR046478">
    <property type="entry name" value="DUF6799"/>
</dbReference>
<sequence length="107" mass="12130">MKNFIMIAFALFLGLSTVQAQDAKQIEDANYVILLDSKVYHYTATGVEQLRKELKLNNGTLVKTDGTYITDKKTLKLEDGQCLGMSGTLYKDQETLNKKLIKYMKQS</sequence>
<dbReference type="Pfam" id="PF20606">
    <property type="entry name" value="DUF6799"/>
    <property type="match status" value="1"/>
</dbReference>
<comment type="caution">
    <text evidence="3">The sequence shown here is derived from an EMBL/GenBank/DDBJ whole genome shotgun (WGS) entry which is preliminary data.</text>
</comment>
<proteinExistence type="predicted"/>
<evidence type="ECO:0000259" key="2">
    <source>
        <dbReference type="Pfam" id="PF20606"/>
    </source>
</evidence>
<dbReference type="RefSeq" id="WP_116822671.1">
    <property type="nucleotide sequence ID" value="NZ_JAEMEF010000009.1"/>
</dbReference>
<organism evidence="3 4">
    <name type="scientific">Olleya sediminilitoris</name>
    <dbReference type="NCBI Taxonomy" id="2795739"/>
    <lineage>
        <taxon>Bacteria</taxon>
        <taxon>Pseudomonadati</taxon>
        <taxon>Bacteroidota</taxon>
        <taxon>Flavobacteriia</taxon>
        <taxon>Flavobacteriales</taxon>
        <taxon>Flavobacteriaceae</taxon>
    </lineage>
</organism>
<feature type="chain" id="PRO_5047052626" description="DUF6799 domain-containing protein" evidence="1">
    <location>
        <begin position="21"/>
        <end position="107"/>
    </location>
</feature>
<dbReference type="EMBL" id="JAEMEF010000009">
    <property type="protein sequence ID" value="MBL7560258.1"/>
    <property type="molecule type" value="Genomic_DNA"/>
</dbReference>
<evidence type="ECO:0000256" key="1">
    <source>
        <dbReference type="SAM" id="SignalP"/>
    </source>
</evidence>
<dbReference type="Proteomes" id="UP000605013">
    <property type="component" value="Unassembled WGS sequence"/>
</dbReference>